<feature type="transmembrane region" description="Helical" evidence="1">
    <location>
        <begin position="103"/>
        <end position="126"/>
    </location>
</feature>
<feature type="transmembrane region" description="Helical" evidence="1">
    <location>
        <begin position="6"/>
        <end position="26"/>
    </location>
</feature>
<feature type="transmembrane region" description="Helical" evidence="1">
    <location>
        <begin position="65"/>
        <end position="82"/>
    </location>
</feature>
<dbReference type="EMBL" id="JAEKJY010000001">
    <property type="protein sequence ID" value="MBN8234343.1"/>
    <property type="molecule type" value="Genomic_DNA"/>
</dbReference>
<keyword evidence="3" id="KW-1185">Reference proteome</keyword>
<gene>
    <name evidence="2" type="ORF">JF544_03745</name>
</gene>
<name>A0ABS3DSM2_9BACI</name>
<dbReference type="InterPro" id="IPR016945">
    <property type="entry name" value="UCP030092"/>
</dbReference>
<dbReference type="InterPro" id="IPR024515">
    <property type="entry name" value="DUF3397"/>
</dbReference>
<evidence type="ECO:0000256" key="1">
    <source>
        <dbReference type="SAM" id="Phobius"/>
    </source>
</evidence>
<comment type="caution">
    <text evidence="2">The sequence shown here is derived from an EMBL/GenBank/DDBJ whole genome shotgun (WGS) entry which is preliminary data.</text>
</comment>
<dbReference type="Pfam" id="PF11877">
    <property type="entry name" value="DUF3397"/>
    <property type="match status" value="1"/>
</dbReference>
<evidence type="ECO:0000313" key="3">
    <source>
        <dbReference type="Proteomes" id="UP000663970"/>
    </source>
</evidence>
<reference evidence="2 3" key="1">
    <citation type="submission" date="2020-12" db="EMBL/GenBank/DDBJ databases">
        <title>Oil enriched cultivation method for isolating marine PHA-producing bacteria.</title>
        <authorList>
            <person name="Zheng W."/>
            <person name="Yu S."/>
            <person name="Huang Y."/>
        </authorList>
    </citation>
    <scope>NUCLEOTIDE SEQUENCE [LARGE SCALE GENOMIC DNA]</scope>
    <source>
        <strain evidence="2 3">SY-2-6</strain>
    </source>
</reference>
<evidence type="ECO:0000313" key="2">
    <source>
        <dbReference type="EMBL" id="MBN8234343.1"/>
    </source>
</evidence>
<organism evidence="2 3">
    <name type="scientific">Halobacillus kuroshimensis</name>
    <dbReference type="NCBI Taxonomy" id="302481"/>
    <lineage>
        <taxon>Bacteria</taxon>
        <taxon>Bacillati</taxon>
        <taxon>Bacillota</taxon>
        <taxon>Bacilli</taxon>
        <taxon>Bacillales</taxon>
        <taxon>Bacillaceae</taxon>
        <taxon>Halobacillus</taxon>
    </lineage>
</organism>
<keyword evidence="1" id="KW-0812">Transmembrane</keyword>
<dbReference type="RefSeq" id="WP_027954103.1">
    <property type="nucleotide sequence ID" value="NZ_JAEKJY010000001.1"/>
</dbReference>
<proteinExistence type="predicted"/>
<accession>A0ABS3DSM2</accession>
<sequence>MSDWLAYGIGAVLTLPLPFLIIFYFFARKWSKHKWKAIHRTAGFTAPVFVLAVHVLLVVLFDRSFFPFILIFLLLLLGLSIITQYKLKEEVRLFRAVRGFWRVSFLLFGLFYIGLSTFGLIFRLFFS</sequence>
<keyword evidence="1" id="KW-0472">Membrane</keyword>
<feature type="transmembrane region" description="Helical" evidence="1">
    <location>
        <begin position="38"/>
        <end position="59"/>
    </location>
</feature>
<protein>
    <submittedName>
        <fullName evidence="2">DUF3397 family protein</fullName>
    </submittedName>
</protein>
<dbReference type="PIRSF" id="PIRSF030092">
    <property type="entry name" value="UCP030092"/>
    <property type="match status" value="1"/>
</dbReference>
<dbReference type="Proteomes" id="UP000663970">
    <property type="component" value="Unassembled WGS sequence"/>
</dbReference>
<keyword evidence="1" id="KW-1133">Transmembrane helix</keyword>